<dbReference type="KEGG" id="svl:Strvi_9251"/>
<evidence type="ECO:0000313" key="2">
    <source>
        <dbReference type="Proteomes" id="UP000008703"/>
    </source>
</evidence>
<keyword evidence="2" id="KW-1185">Reference proteome</keyword>
<name>G2PGP2_STRV4</name>
<geneLocation type="plasmid" evidence="1 2">
    <name>pSTRVI01</name>
</geneLocation>
<evidence type="ECO:0000313" key="1">
    <source>
        <dbReference type="EMBL" id="AEM88538.1"/>
    </source>
</evidence>
<keyword evidence="1" id="KW-0614">Plasmid</keyword>
<protein>
    <recommendedName>
        <fullName evidence="3">DNA primase/polymerase bifunctional N-terminal domain-containing protein</fullName>
    </recommendedName>
</protein>
<evidence type="ECO:0008006" key="3">
    <source>
        <dbReference type="Google" id="ProtNLM"/>
    </source>
</evidence>
<proteinExistence type="predicted"/>
<sequence length="160" mass="17016">MAHGSATARKPAATPAWYRVALPTSRRRALWAHGDDRTLWAACGCAWDAVAITPIQLGLDALTAMRLGVASGYPVLADQIHDELYILVPPGTGAAATGLPGVRVLSTGSQLLTPVTEHGTPAAHWISPPHRSRPRLVPADRLTTHLRRLMAPPYEGAAAR</sequence>
<reference evidence="1" key="1">
    <citation type="submission" date="2011-08" db="EMBL/GenBank/DDBJ databases">
        <title>Complete sequence of plasmid 1 of Streptomyces violaceusniger Tu 4113.</title>
        <authorList>
            <consortium name="US DOE Joint Genome Institute"/>
            <person name="Lucas S."/>
            <person name="Han J."/>
            <person name="Lapidus A."/>
            <person name="Cheng J.-F."/>
            <person name="Goodwin L."/>
            <person name="Pitluck S."/>
            <person name="Peters L."/>
            <person name="Ivanova N."/>
            <person name="Daligault H."/>
            <person name="Detter J.C."/>
            <person name="Han C."/>
            <person name="Tapia R."/>
            <person name="Land M."/>
            <person name="Hauser L."/>
            <person name="Kyrpides N."/>
            <person name="Ivanova N."/>
            <person name="Pagani I."/>
            <person name="Hagen A."/>
            <person name="Katz L."/>
            <person name="Fiedler H.-P."/>
            <person name="Keasling J."/>
            <person name="Fortman J."/>
            <person name="Woyke T."/>
        </authorList>
    </citation>
    <scope>NUCLEOTIDE SEQUENCE [LARGE SCALE GENOMIC DNA]</scope>
    <source>
        <strain evidence="1">Tu 4113</strain>
        <plasmid evidence="1">pSTRVI01</plasmid>
    </source>
</reference>
<gene>
    <name evidence="1" type="ORF">Strvi_9251</name>
</gene>
<organism evidence="1 2">
    <name type="scientific">Streptomyces violaceusniger (strain Tu 4113)</name>
    <dbReference type="NCBI Taxonomy" id="653045"/>
    <lineage>
        <taxon>Bacteria</taxon>
        <taxon>Bacillati</taxon>
        <taxon>Actinomycetota</taxon>
        <taxon>Actinomycetes</taxon>
        <taxon>Kitasatosporales</taxon>
        <taxon>Streptomycetaceae</taxon>
        <taxon>Streptomyces</taxon>
        <taxon>Streptomyces violaceusniger group</taxon>
    </lineage>
</organism>
<dbReference type="EMBL" id="CP002995">
    <property type="protein sequence ID" value="AEM88538.1"/>
    <property type="molecule type" value="Genomic_DNA"/>
</dbReference>
<accession>G2PGP2</accession>
<dbReference type="HOGENOM" id="CLU_1651241_0_0_11"/>
<dbReference type="RefSeq" id="WP_014043473.1">
    <property type="nucleotide sequence ID" value="NC_015951.1"/>
</dbReference>
<dbReference type="AlphaFoldDB" id="G2PGP2"/>
<dbReference type="Proteomes" id="UP000008703">
    <property type="component" value="Plasmid pSTRVI01"/>
</dbReference>